<dbReference type="PANTHER" id="PTHR46382:SF1">
    <property type="entry name" value="PHOSPHATIDATE CYTIDYLYLTRANSFERASE"/>
    <property type="match status" value="1"/>
</dbReference>
<evidence type="ECO:0000256" key="20">
    <source>
        <dbReference type="SAM" id="Phobius"/>
    </source>
</evidence>
<feature type="transmembrane region" description="Helical" evidence="20">
    <location>
        <begin position="100"/>
        <end position="121"/>
    </location>
</feature>
<evidence type="ECO:0000256" key="10">
    <source>
        <dbReference type="ARBA" id="ARBA00022679"/>
    </source>
</evidence>
<evidence type="ECO:0000256" key="15">
    <source>
        <dbReference type="ARBA" id="ARBA00023136"/>
    </source>
</evidence>
<feature type="transmembrane region" description="Helical" evidence="20">
    <location>
        <begin position="76"/>
        <end position="93"/>
    </location>
</feature>
<dbReference type="PANTHER" id="PTHR46382">
    <property type="entry name" value="PHOSPHATIDATE CYTIDYLYLTRANSFERASE"/>
    <property type="match status" value="1"/>
</dbReference>
<dbReference type="FunCoup" id="A0A4R5DIZ8">
    <property type="interactions" value="54"/>
</dbReference>
<evidence type="ECO:0000256" key="2">
    <source>
        <dbReference type="ARBA" id="ARBA00004651"/>
    </source>
</evidence>
<dbReference type="InterPro" id="IPR000374">
    <property type="entry name" value="PC_trans"/>
</dbReference>
<accession>A0A4R5DIZ8</accession>
<feature type="transmembrane region" description="Helical" evidence="20">
    <location>
        <begin position="182"/>
        <end position="202"/>
    </location>
</feature>
<evidence type="ECO:0000256" key="9">
    <source>
        <dbReference type="ARBA" id="ARBA00022516"/>
    </source>
</evidence>
<feature type="compositionally biased region" description="Low complexity" evidence="19">
    <location>
        <begin position="20"/>
        <end position="31"/>
    </location>
</feature>
<evidence type="ECO:0000256" key="5">
    <source>
        <dbReference type="ARBA" id="ARBA00010185"/>
    </source>
</evidence>
<dbReference type="AlphaFoldDB" id="A0A4R5DIZ8"/>
<comment type="pathway">
    <text evidence="3 18">Phospholipid metabolism; CDP-diacylglycerol biosynthesis; CDP-diacylglycerol from sn-glycerol 3-phosphate: step 3/3.</text>
</comment>
<comment type="subcellular location">
    <subcellularLocation>
        <location evidence="2">Cell membrane</location>
        <topology evidence="2">Multi-pass membrane protein</topology>
    </subcellularLocation>
</comment>
<protein>
    <recommendedName>
        <fullName evidence="7 18">Phosphatidate cytidylyltransferase</fullName>
        <ecNumber evidence="6 18">2.7.7.41</ecNumber>
    </recommendedName>
</protein>
<comment type="caution">
    <text evidence="21">The sequence shown here is derived from an EMBL/GenBank/DDBJ whole genome shotgun (WGS) entry which is preliminary data.</text>
</comment>
<dbReference type="OrthoDB" id="9799199at2"/>
<feature type="transmembrane region" description="Helical" evidence="20">
    <location>
        <begin position="156"/>
        <end position="176"/>
    </location>
</feature>
<reference evidence="21 22" key="1">
    <citation type="submission" date="2019-03" db="EMBL/GenBank/DDBJ databases">
        <title>Draft genome sequences of novel Actinobacteria.</title>
        <authorList>
            <person name="Sahin N."/>
            <person name="Ay H."/>
            <person name="Saygin H."/>
        </authorList>
    </citation>
    <scope>NUCLEOTIDE SEQUENCE [LARGE SCALE GENOMIC DNA]</scope>
    <source>
        <strain evidence="21 22">5K138</strain>
    </source>
</reference>
<feature type="region of interest" description="Disordered" evidence="19">
    <location>
        <begin position="20"/>
        <end position="45"/>
    </location>
</feature>
<evidence type="ECO:0000256" key="17">
    <source>
        <dbReference type="ARBA" id="ARBA00023264"/>
    </source>
</evidence>
<evidence type="ECO:0000313" key="22">
    <source>
        <dbReference type="Proteomes" id="UP000294739"/>
    </source>
</evidence>
<proteinExistence type="inferred from homology"/>
<dbReference type="InParanoid" id="A0A4R5DIZ8"/>
<name>A0A4R5DIZ8_9ACTN</name>
<evidence type="ECO:0000256" key="16">
    <source>
        <dbReference type="ARBA" id="ARBA00023209"/>
    </source>
</evidence>
<evidence type="ECO:0000256" key="11">
    <source>
        <dbReference type="ARBA" id="ARBA00022692"/>
    </source>
</evidence>
<evidence type="ECO:0000256" key="6">
    <source>
        <dbReference type="ARBA" id="ARBA00012487"/>
    </source>
</evidence>
<comment type="similarity">
    <text evidence="5 18">Belongs to the CDS family.</text>
</comment>
<comment type="catalytic activity">
    <reaction evidence="1 18">
        <text>a 1,2-diacyl-sn-glycero-3-phosphate + CTP + H(+) = a CDP-1,2-diacyl-sn-glycerol + diphosphate</text>
        <dbReference type="Rhea" id="RHEA:16229"/>
        <dbReference type="ChEBI" id="CHEBI:15378"/>
        <dbReference type="ChEBI" id="CHEBI:33019"/>
        <dbReference type="ChEBI" id="CHEBI:37563"/>
        <dbReference type="ChEBI" id="CHEBI:58332"/>
        <dbReference type="ChEBI" id="CHEBI:58608"/>
        <dbReference type="EC" id="2.7.7.41"/>
    </reaction>
</comment>
<dbReference type="Pfam" id="PF01148">
    <property type="entry name" value="CTP_transf_1"/>
    <property type="match status" value="1"/>
</dbReference>
<evidence type="ECO:0000313" key="21">
    <source>
        <dbReference type="EMBL" id="TDE14102.1"/>
    </source>
</evidence>
<evidence type="ECO:0000256" key="7">
    <source>
        <dbReference type="ARBA" id="ARBA00019373"/>
    </source>
</evidence>
<dbReference type="GO" id="GO:0004605">
    <property type="term" value="F:phosphatidate cytidylyltransferase activity"/>
    <property type="evidence" value="ECO:0007669"/>
    <property type="project" value="UniProtKB-EC"/>
</dbReference>
<evidence type="ECO:0000256" key="12">
    <source>
        <dbReference type="ARBA" id="ARBA00022695"/>
    </source>
</evidence>
<keyword evidence="12 18" id="KW-0548">Nucleotidyltransferase</keyword>
<evidence type="ECO:0000256" key="19">
    <source>
        <dbReference type="SAM" id="MobiDB-lite"/>
    </source>
</evidence>
<keyword evidence="8" id="KW-1003">Cell membrane</keyword>
<sequence>MTDGAGGGVSRGRAARAARAGGDATGDVSGAAGAGGGAGNRARRHGRAGRDLRAATLVGLGLAAVVLSTLFLVRPAFVALVVLVMVVAVWELATALGTRAVAVPIVPVVLGSVLMLVGAYLGGGSPLMVGLGLTVAAVCVWRLGDPAPGYLRDVTAGIFTSVYVPFLAGFAILMARPDDGDWRVLALLAVVVASDTGGYVAGVMFGRHPMAPSVSPKKSWEGFCGSVILSTAVAVAVAVFAFDAPWWTGIVLGAVGVIGATVGDLGESLIKRDIGIKDMSSLLPGHGGLMDRLDSLLPSAPLIWLVLEYVVTA</sequence>
<dbReference type="RefSeq" id="WP_131891995.1">
    <property type="nucleotide sequence ID" value="NZ_SMKZ01000004.1"/>
</dbReference>
<feature type="transmembrane region" description="Helical" evidence="20">
    <location>
        <begin position="127"/>
        <end position="144"/>
    </location>
</feature>
<evidence type="ECO:0000256" key="13">
    <source>
        <dbReference type="ARBA" id="ARBA00022989"/>
    </source>
</evidence>
<evidence type="ECO:0000256" key="1">
    <source>
        <dbReference type="ARBA" id="ARBA00001698"/>
    </source>
</evidence>
<dbReference type="PROSITE" id="PS01315">
    <property type="entry name" value="CDS"/>
    <property type="match status" value="1"/>
</dbReference>
<feature type="transmembrane region" description="Helical" evidence="20">
    <location>
        <begin position="248"/>
        <end position="270"/>
    </location>
</feature>
<keyword evidence="13 20" id="KW-1133">Transmembrane helix</keyword>
<keyword evidence="9" id="KW-0444">Lipid biosynthesis</keyword>
<comment type="pathway">
    <text evidence="4">Lipid metabolism.</text>
</comment>
<evidence type="ECO:0000256" key="18">
    <source>
        <dbReference type="RuleBase" id="RU003938"/>
    </source>
</evidence>
<keyword evidence="14" id="KW-0443">Lipid metabolism</keyword>
<keyword evidence="10 18" id="KW-0808">Transferase</keyword>
<keyword evidence="15 20" id="KW-0472">Membrane</keyword>
<dbReference type="EC" id="2.7.7.41" evidence="6 18"/>
<organism evidence="21 22">
    <name type="scientific">Jiangella asiatica</name>
    <dbReference type="NCBI Taxonomy" id="2530372"/>
    <lineage>
        <taxon>Bacteria</taxon>
        <taxon>Bacillati</taxon>
        <taxon>Actinomycetota</taxon>
        <taxon>Actinomycetes</taxon>
        <taxon>Jiangellales</taxon>
        <taxon>Jiangellaceae</taxon>
        <taxon>Jiangella</taxon>
    </lineage>
</organism>
<keyword evidence="11 18" id="KW-0812">Transmembrane</keyword>
<feature type="transmembrane region" description="Helical" evidence="20">
    <location>
        <begin position="223"/>
        <end position="242"/>
    </location>
</feature>
<keyword evidence="22" id="KW-1185">Reference proteome</keyword>
<dbReference type="EMBL" id="SMKZ01000004">
    <property type="protein sequence ID" value="TDE14102.1"/>
    <property type="molecule type" value="Genomic_DNA"/>
</dbReference>
<keyword evidence="16" id="KW-0594">Phospholipid biosynthesis</keyword>
<evidence type="ECO:0000256" key="14">
    <source>
        <dbReference type="ARBA" id="ARBA00023098"/>
    </source>
</evidence>
<dbReference type="UniPathway" id="UPA00557">
    <property type="reaction ID" value="UER00614"/>
</dbReference>
<evidence type="ECO:0000256" key="8">
    <source>
        <dbReference type="ARBA" id="ARBA00022475"/>
    </source>
</evidence>
<keyword evidence="17" id="KW-1208">Phospholipid metabolism</keyword>
<dbReference type="GO" id="GO:0005886">
    <property type="term" value="C:plasma membrane"/>
    <property type="evidence" value="ECO:0007669"/>
    <property type="project" value="UniProtKB-SubCell"/>
</dbReference>
<dbReference type="GO" id="GO:0016024">
    <property type="term" value="P:CDP-diacylglycerol biosynthetic process"/>
    <property type="evidence" value="ECO:0007669"/>
    <property type="project" value="UniProtKB-UniPathway"/>
</dbReference>
<evidence type="ECO:0000256" key="4">
    <source>
        <dbReference type="ARBA" id="ARBA00005189"/>
    </source>
</evidence>
<dbReference type="Proteomes" id="UP000294739">
    <property type="component" value="Unassembled WGS sequence"/>
</dbReference>
<evidence type="ECO:0000256" key="3">
    <source>
        <dbReference type="ARBA" id="ARBA00005119"/>
    </source>
</evidence>
<feature type="transmembrane region" description="Helical" evidence="20">
    <location>
        <begin position="52"/>
        <end position="70"/>
    </location>
</feature>
<gene>
    <name evidence="21" type="ORF">E1269_05000</name>
</gene>